<keyword evidence="2 6" id="KW-0963">Cytoplasm</keyword>
<evidence type="ECO:0000313" key="9">
    <source>
        <dbReference type="EMBL" id="NMC63748.1"/>
    </source>
</evidence>
<evidence type="ECO:0000313" key="10">
    <source>
        <dbReference type="Proteomes" id="UP000524246"/>
    </source>
</evidence>
<evidence type="ECO:0000256" key="6">
    <source>
        <dbReference type="HAMAP-Rule" id="MF_00693"/>
    </source>
</evidence>
<name>A0A7X9IK49_9DELT</name>
<evidence type="ECO:0000259" key="7">
    <source>
        <dbReference type="Pfam" id="PF01709"/>
    </source>
</evidence>
<comment type="similarity">
    <text evidence="1 6">Belongs to the TACO1 family.</text>
</comment>
<keyword evidence="5 6" id="KW-0804">Transcription</keyword>
<dbReference type="FunFam" id="1.10.10.200:FF:000002">
    <property type="entry name" value="Probable transcriptional regulatory protein CLM62_37755"/>
    <property type="match status" value="1"/>
</dbReference>
<gene>
    <name evidence="9" type="ORF">GYA55_11350</name>
</gene>
<dbReference type="NCBIfam" id="NF001030">
    <property type="entry name" value="PRK00110.1"/>
    <property type="match status" value="1"/>
</dbReference>
<sequence length="247" mass="27076">MSGHSKWATIKRKKAATDAKRGKLFTRCLKEVEVAAKSGGNPDSNPRLRSAISAAKSAGVPSDTIDRAVKRGSGEDQGTQYEEITYEGYAPGGVAILVRTLTDNKNRTAAEVRHVFTKCNGNLASANAVAYLFKETGVLSIPKASVDEEKLYEVALDAGAKDINDDGEFWEVLVEPRQFQAVRESIESIVKDVEGEIRLVPETHVRVSGHEAEQVLRMMDLLDDLDDVQSVTGNFEIDDKEMESFSK</sequence>
<dbReference type="AlphaFoldDB" id="A0A7X9IK49"/>
<dbReference type="InterPro" id="IPR017856">
    <property type="entry name" value="Integrase-like_N"/>
</dbReference>
<feature type="domain" description="TACO1/YebC-like second and third" evidence="7">
    <location>
        <begin position="81"/>
        <end position="235"/>
    </location>
</feature>
<evidence type="ECO:0000256" key="2">
    <source>
        <dbReference type="ARBA" id="ARBA00022490"/>
    </source>
</evidence>
<dbReference type="NCBIfam" id="NF009044">
    <property type="entry name" value="PRK12378.1"/>
    <property type="match status" value="1"/>
</dbReference>
<evidence type="ECO:0000259" key="8">
    <source>
        <dbReference type="Pfam" id="PF20772"/>
    </source>
</evidence>
<dbReference type="InterPro" id="IPR048300">
    <property type="entry name" value="TACO1_YebC-like_2nd/3rd_dom"/>
</dbReference>
<dbReference type="Pfam" id="PF01709">
    <property type="entry name" value="Transcrip_reg"/>
    <property type="match status" value="1"/>
</dbReference>
<dbReference type="InterPro" id="IPR002876">
    <property type="entry name" value="Transcrip_reg_TACO1-like"/>
</dbReference>
<keyword evidence="4 6" id="KW-0238">DNA-binding</keyword>
<dbReference type="PANTHER" id="PTHR12532:SF6">
    <property type="entry name" value="TRANSCRIPTIONAL REGULATORY PROTEIN YEBC-RELATED"/>
    <property type="match status" value="1"/>
</dbReference>
<comment type="caution">
    <text evidence="9">The sequence shown here is derived from an EMBL/GenBank/DDBJ whole genome shotgun (WGS) entry which is preliminary data.</text>
</comment>
<dbReference type="SUPFAM" id="SSF75625">
    <property type="entry name" value="YebC-like"/>
    <property type="match status" value="1"/>
</dbReference>
<evidence type="ECO:0000256" key="1">
    <source>
        <dbReference type="ARBA" id="ARBA00008724"/>
    </source>
</evidence>
<dbReference type="Pfam" id="PF20772">
    <property type="entry name" value="TACO1_YebC_N"/>
    <property type="match status" value="1"/>
</dbReference>
<dbReference type="PANTHER" id="PTHR12532">
    <property type="entry name" value="TRANSLATIONAL ACTIVATOR OF CYTOCHROME C OXIDASE 1"/>
    <property type="match status" value="1"/>
</dbReference>
<dbReference type="GO" id="GO:0006355">
    <property type="term" value="P:regulation of DNA-templated transcription"/>
    <property type="evidence" value="ECO:0007669"/>
    <property type="project" value="UniProtKB-UniRule"/>
</dbReference>
<dbReference type="Gene3D" id="1.10.10.200">
    <property type="match status" value="1"/>
</dbReference>
<keyword evidence="3 6" id="KW-0805">Transcription regulation</keyword>
<dbReference type="Gene3D" id="3.30.70.980">
    <property type="match status" value="2"/>
</dbReference>
<accession>A0A7X9IK49</accession>
<reference evidence="9 10" key="1">
    <citation type="journal article" date="2020" name="Biotechnol. Biofuels">
        <title>New insights from the biogas microbiome by comprehensive genome-resolved metagenomics of nearly 1600 species originating from multiple anaerobic digesters.</title>
        <authorList>
            <person name="Campanaro S."/>
            <person name="Treu L."/>
            <person name="Rodriguez-R L.M."/>
            <person name="Kovalovszki A."/>
            <person name="Ziels R.M."/>
            <person name="Maus I."/>
            <person name="Zhu X."/>
            <person name="Kougias P.G."/>
            <person name="Basile A."/>
            <person name="Luo G."/>
            <person name="Schluter A."/>
            <person name="Konstantinidis K.T."/>
            <person name="Angelidaki I."/>
        </authorList>
    </citation>
    <scope>NUCLEOTIDE SEQUENCE [LARGE SCALE GENOMIC DNA]</scope>
    <source>
        <strain evidence="9">AS27yjCOA_65</strain>
    </source>
</reference>
<dbReference type="GO" id="GO:0003677">
    <property type="term" value="F:DNA binding"/>
    <property type="evidence" value="ECO:0007669"/>
    <property type="project" value="UniProtKB-UniRule"/>
</dbReference>
<dbReference type="GO" id="GO:0005829">
    <property type="term" value="C:cytosol"/>
    <property type="evidence" value="ECO:0007669"/>
    <property type="project" value="TreeGrafter"/>
</dbReference>
<dbReference type="InterPro" id="IPR029072">
    <property type="entry name" value="YebC-like"/>
</dbReference>
<evidence type="ECO:0000256" key="3">
    <source>
        <dbReference type="ARBA" id="ARBA00023015"/>
    </source>
</evidence>
<dbReference type="EMBL" id="JAAZON010000517">
    <property type="protein sequence ID" value="NMC63748.1"/>
    <property type="molecule type" value="Genomic_DNA"/>
</dbReference>
<comment type="subcellular location">
    <subcellularLocation>
        <location evidence="6">Cytoplasm</location>
    </subcellularLocation>
</comment>
<dbReference type="InterPro" id="IPR026564">
    <property type="entry name" value="Transcrip_reg_TACO1-like_dom3"/>
</dbReference>
<dbReference type="Proteomes" id="UP000524246">
    <property type="component" value="Unassembled WGS sequence"/>
</dbReference>
<organism evidence="9 10">
    <name type="scientific">SAR324 cluster bacterium</name>
    <dbReference type="NCBI Taxonomy" id="2024889"/>
    <lineage>
        <taxon>Bacteria</taxon>
        <taxon>Deltaproteobacteria</taxon>
        <taxon>SAR324 cluster</taxon>
    </lineage>
</organism>
<dbReference type="InterPro" id="IPR049083">
    <property type="entry name" value="TACO1_YebC_N"/>
</dbReference>
<proteinExistence type="inferred from homology"/>
<feature type="domain" description="TACO1/YebC-like N-terminal" evidence="8">
    <location>
        <begin position="5"/>
        <end position="75"/>
    </location>
</feature>
<evidence type="ECO:0000256" key="5">
    <source>
        <dbReference type="ARBA" id="ARBA00023163"/>
    </source>
</evidence>
<dbReference type="HAMAP" id="MF_00693">
    <property type="entry name" value="Transcrip_reg_TACO1"/>
    <property type="match status" value="1"/>
</dbReference>
<evidence type="ECO:0000256" key="4">
    <source>
        <dbReference type="ARBA" id="ARBA00023125"/>
    </source>
</evidence>
<dbReference type="NCBIfam" id="TIGR01033">
    <property type="entry name" value="YebC/PmpR family DNA-binding transcriptional regulator"/>
    <property type="match status" value="1"/>
</dbReference>
<protein>
    <recommendedName>
        <fullName evidence="6">Probable transcriptional regulatory protein GYA55_11350</fullName>
    </recommendedName>
</protein>